<dbReference type="Gene3D" id="3.90.70.10">
    <property type="entry name" value="Cysteine proteinases"/>
    <property type="match status" value="1"/>
</dbReference>
<gene>
    <name evidence="4" type="ORF">Z968_05325</name>
</gene>
<feature type="compositionally biased region" description="Polar residues" evidence="1">
    <location>
        <begin position="362"/>
        <end position="378"/>
    </location>
</feature>
<feature type="compositionally biased region" description="Basic and acidic residues" evidence="1">
    <location>
        <begin position="248"/>
        <end position="266"/>
    </location>
</feature>
<keyword evidence="2" id="KW-0812">Transmembrane</keyword>
<feature type="compositionally biased region" description="Low complexity" evidence="1">
    <location>
        <begin position="400"/>
        <end position="410"/>
    </location>
</feature>
<accession>A0A0A0I8L2</accession>
<proteinExistence type="predicted"/>
<evidence type="ECO:0000313" key="4">
    <source>
        <dbReference type="EMBL" id="KGM96913.1"/>
    </source>
</evidence>
<dbReference type="SUPFAM" id="SSF54001">
    <property type="entry name" value="Cysteine proteinases"/>
    <property type="match status" value="1"/>
</dbReference>
<reference evidence="4 5" key="1">
    <citation type="submission" date="2014-01" db="EMBL/GenBank/DDBJ databases">
        <title>Plasmidome dynamics in the species complex Clostridium novyi sensu lato converts strains of independent lineages into distinctly different pathogens.</title>
        <authorList>
            <person name="Skarin H."/>
            <person name="Segerman B."/>
        </authorList>
    </citation>
    <scope>NUCLEOTIDE SEQUENCE [LARGE SCALE GENOMIC DNA]</scope>
    <source>
        <strain evidence="4 5">4552</strain>
    </source>
</reference>
<evidence type="ECO:0000256" key="1">
    <source>
        <dbReference type="SAM" id="MobiDB-lite"/>
    </source>
</evidence>
<protein>
    <recommendedName>
        <fullName evidence="3">Ig protease IdeS domain-containing protein</fullName>
    </recommendedName>
</protein>
<evidence type="ECO:0000313" key="5">
    <source>
        <dbReference type="Proteomes" id="UP000030012"/>
    </source>
</evidence>
<sequence length="761" mass="86746">MTFIKNKKNITIPILLVIVLTWSGIFIHKKSLLKQDEVNNMSKTKNKNSINSKLNLNNLIKDKYVNKKKQNINLIKDYTSKNNEIDITPSPKLAKSSIKLKTKSNNSIDYPLLNHNIYSYKDNSTVVKPSVDNSDKDNSTVVKPSVDNSDKDNSTAVKPSVDNSDKDNSTMVKPSVDNSDKDNSTAVKPSVDNSDKDNSTMVKPSVDNSDKDNSTAVKPSVDNSDKDNSTMVKPYNKKRKHKTRRKFKPVEDSKIKNESENTDSKKLVQKPDSIDKSNKAKNNSSDTNKQEDKSKTKPSIIVKDENKDKSSNSVSTTPKPKVETNKKITEDVKKKETVKKTQEDIKAKESDINVTKKDAQKNDSVSQADKAKNNSSDTNKQEDKSKTKPSIIVKDENKNKSSNSVSTTPKPKVETNKKITEDDTKENVKPTIGTTKKIKSREEQYIEQEFNKLLNANKNIMAIKDESQNTVYDVWTKGITPPSQNEFIPQDYGKDYTVLIAPWKPGKGWYDIDKEKKNSGDENLCSGAVATNMLHWWFDQNKEYIEKYLNESPENGKNLNKTLDVRNICKFHNQKNSEIFNFIKICFPHKSIWSDRAILWYINGYDMFEPLARQNLEKDADKRAGFFNNVFKTTNLSDRSYTGLYEVLNSRIIQWLNEDRMLGISHSTPFYNDHIITLWGARFNENGKLLGIYTSDSDDEDSQMNTKQPFGMRYSFISKDSNGLARISNYNKNNPNIGAKVHSLFSLTLGQDTWNKYFNKN</sequence>
<dbReference type="GO" id="GO:0008233">
    <property type="term" value="F:peptidase activity"/>
    <property type="evidence" value="ECO:0007669"/>
    <property type="project" value="InterPro"/>
</dbReference>
<keyword evidence="2" id="KW-0472">Membrane</keyword>
<dbReference type="InterPro" id="IPR015117">
    <property type="entry name" value="IdeS"/>
</dbReference>
<dbReference type="OrthoDB" id="5521290at2"/>
<dbReference type="EMBL" id="JENJ01000017">
    <property type="protein sequence ID" value="KGM96913.1"/>
    <property type="molecule type" value="Genomic_DNA"/>
</dbReference>
<keyword evidence="2" id="KW-1133">Transmembrane helix</keyword>
<dbReference type="InterPro" id="IPR038765">
    <property type="entry name" value="Papain-like_cys_pep_sf"/>
</dbReference>
<organism evidence="4 5">
    <name type="scientific">Clostridium novyi A str. 4552</name>
    <dbReference type="NCBI Taxonomy" id="1444289"/>
    <lineage>
        <taxon>Bacteria</taxon>
        <taxon>Bacillati</taxon>
        <taxon>Bacillota</taxon>
        <taxon>Clostridia</taxon>
        <taxon>Eubacteriales</taxon>
        <taxon>Clostridiaceae</taxon>
        <taxon>Clostridium</taxon>
    </lineage>
</organism>
<dbReference type="Pfam" id="PF09028">
    <property type="entry name" value="Mac-1"/>
    <property type="match status" value="1"/>
</dbReference>
<feature type="region of interest" description="Disordered" evidence="1">
    <location>
        <begin position="128"/>
        <end position="427"/>
    </location>
</feature>
<feature type="domain" description="Ig protease IdeS" evidence="3">
    <location>
        <begin position="407"/>
        <end position="754"/>
    </location>
</feature>
<comment type="caution">
    <text evidence="4">The sequence shown here is derived from an EMBL/GenBank/DDBJ whole genome shotgun (WGS) entry which is preliminary data.</text>
</comment>
<feature type="compositionally biased region" description="Basic residues" evidence="1">
    <location>
        <begin position="235"/>
        <end position="247"/>
    </location>
</feature>
<feature type="compositionally biased region" description="Basic and acidic residues" evidence="1">
    <location>
        <begin position="411"/>
        <end position="427"/>
    </location>
</feature>
<dbReference type="AlphaFoldDB" id="A0A0A0I8L2"/>
<evidence type="ECO:0000256" key="2">
    <source>
        <dbReference type="SAM" id="Phobius"/>
    </source>
</evidence>
<dbReference type="RefSeq" id="WP_039254302.1">
    <property type="nucleotide sequence ID" value="NZ_JENJ01000017.1"/>
</dbReference>
<evidence type="ECO:0000259" key="3">
    <source>
        <dbReference type="Pfam" id="PF09028"/>
    </source>
</evidence>
<feature type="compositionally biased region" description="Basic and acidic residues" evidence="1">
    <location>
        <begin position="320"/>
        <end position="361"/>
    </location>
</feature>
<dbReference type="Proteomes" id="UP000030012">
    <property type="component" value="Unassembled WGS sequence"/>
</dbReference>
<name>A0A0A0I8L2_CLONO</name>
<feature type="transmembrane region" description="Helical" evidence="2">
    <location>
        <begin position="12"/>
        <end position="28"/>
    </location>
</feature>